<dbReference type="EMBL" id="JAAAPO010000001">
    <property type="protein sequence ID" value="NBC35477.1"/>
    <property type="molecule type" value="Genomic_DNA"/>
</dbReference>
<reference evidence="9" key="1">
    <citation type="submission" date="2020-01" db="EMBL/GenBank/DDBJ databases">
        <title>Sphingomonas sp. strain CSW-10.</title>
        <authorList>
            <person name="Chen W.-M."/>
        </authorList>
    </citation>
    <scope>NUCLEOTIDE SEQUENCE [LARGE SCALE GENOMIC DNA]</scope>
    <source>
        <strain evidence="9">FSY-8</strain>
    </source>
</reference>
<feature type="domain" description="Nudix hydrolase" evidence="7">
    <location>
        <begin position="10"/>
        <end position="204"/>
    </location>
</feature>
<accession>A0ABW9XAD2</accession>
<evidence type="ECO:0000256" key="3">
    <source>
        <dbReference type="ARBA" id="ARBA00022723"/>
    </source>
</evidence>
<evidence type="ECO:0000256" key="6">
    <source>
        <dbReference type="ARBA" id="ARBA00023211"/>
    </source>
</evidence>
<sequence length="264" mass="28199">MSHTPDENAPWVPAATLVIFRHGAAGGPPELLMVQRARAMRFAGGACVFPGGRVDPADMDLAATLASAHPAIEAEDMAGRIAAIRETLEETGLAVGLRADNGAAITAACAARARDVLQQAGALAPMLTAMGWQVLPDALVPFARWRSNPVRRFDTRFYLIDIGTGAVDIAADTTENTRAFWSSAADTLRGDEAGELSVIFPTRRNLERLARFACYADAADHARATPMPIIRARIVQQAGEEWLTIPEGLGYPVVAERMALAKRG</sequence>
<protein>
    <submittedName>
        <fullName evidence="8">NUDIX domain-containing protein</fullName>
    </submittedName>
</protein>
<proteinExistence type="predicted"/>
<evidence type="ECO:0000259" key="7">
    <source>
        <dbReference type="PROSITE" id="PS51462"/>
    </source>
</evidence>
<keyword evidence="6" id="KW-0464">Manganese</keyword>
<dbReference type="InterPro" id="IPR015797">
    <property type="entry name" value="NUDIX_hydrolase-like_dom_sf"/>
</dbReference>
<evidence type="ECO:0000313" key="8">
    <source>
        <dbReference type="EMBL" id="NBC35477.1"/>
    </source>
</evidence>
<organism evidence="8 9">
    <name type="scientific">Novosphingobium ovatum</name>
    <dbReference type="NCBI Taxonomy" id="1908523"/>
    <lineage>
        <taxon>Bacteria</taxon>
        <taxon>Pseudomonadati</taxon>
        <taxon>Pseudomonadota</taxon>
        <taxon>Alphaproteobacteria</taxon>
        <taxon>Sphingomonadales</taxon>
        <taxon>Sphingomonadaceae</taxon>
        <taxon>Novosphingobium</taxon>
    </lineage>
</organism>
<dbReference type="SUPFAM" id="SSF55811">
    <property type="entry name" value="Nudix"/>
    <property type="match status" value="1"/>
</dbReference>
<evidence type="ECO:0000256" key="1">
    <source>
        <dbReference type="ARBA" id="ARBA00001936"/>
    </source>
</evidence>
<dbReference type="PANTHER" id="PTHR12318">
    <property type="entry name" value="TESTOSTERONE-REGULATED PROTEIN RP2"/>
    <property type="match status" value="1"/>
</dbReference>
<gene>
    <name evidence="8" type="ORF">GTZ99_02785</name>
</gene>
<keyword evidence="9" id="KW-1185">Reference proteome</keyword>
<comment type="cofactor">
    <cofactor evidence="1">
        <name>Mn(2+)</name>
        <dbReference type="ChEBI" id="CHEBI:29035"/>
    </cofactor>
</comment>
<comment type="caution">
    <text evidence="8">The sequence shown here is derived from an EMBL/GenBank/DDBJ whole genome shotgun (WGS) entry which is preliminary data.</text>
</comment>
<dbReference type="InterPro" id="IPR039121">
    <property type="entry name" value="NUDT19"/>
</dbReference>
<evidence type="ECO:0000256" key="4">
    <source>
        <dbReference type="ARBA" id="ARBA00022801"/>
    </source>
</evidence>
<name>A0ABW9XAD2_9SPHN</name>
<keyword evidence="3" id="KW-0479">Metal-binding</keyword>
<evidence type="ECO:0000313" key="9">
    <source>
        <dbReference type="Proteomes" id="UP000753724"/>
    </source>
</evidence>
<keyword evidence="5" id="KW-0460">Magnesium</keyword>
<dbReference type="PANTHER" id="PTHR12318:SF0">
    <property type="entry name" value="ACYL-COENZYME A DIPHOSPHATASE NUDT19"/>
    <property type="match status" value="1"/>
</dbReference>
<comment type="cofactor">
    <cofactor evidence="2">
        <name>Mg(2+)</name>
        <dbReference type="ChEBI" id="CHEBI:18420"/>
    </cofactor>
</comment>
<dbReference type="PROSITE" id="PS51462">
    <property type="entry name" value="NUDIX"/>
    <property type="match status" value="1"/>
</dbReference>
<keyword evidence="4" id="KW-0378">Hydrolase</keyword>
<dbReference type="Proteomes" id="UP000753724">
    <property type="component" value="Unassembled WGS sequence"/>
</dbReference>
<dbReference type="RefSeq" id="WP_161716742.1">
    <property type="nucleotide sequence ID" value="NZ_JAAAPO010000001.1"/>
</dbReference>
<dbReference type="InterPro" id="IPR000086">
    <property type="entry name" value="NUDIX_hydrolase_dom"/>
</dbReference>
<evidence type="ECO:0000256" key="2">
    <source>
        <dbReference type="ARBA" id="ARBA00001946"/>
    </source>
</evidence>
<dbReference type="Gene3D" id="3.90.79.10">
    <property type="entry name" value="Nucleoside Triphosphate Pyrophosphohydrolase"/>
    <property type="match status" value="1"/>
</dbReference>
<dbReference type="CDD" id="cd18870">
    <property type="entry name" value="NUDIX_AcylCoAdiphos_Nudt19"/>
    <property type="match status" value="1"/>
</dbReference>
<evidence type="ECO:0000256" key="5">
    <source>
        <dbReference type="ARBA" id="ARBA00022842"/>
    </source>
</evidence>